<dbReference type="EMBL" id="DXEZ01000020">
    <property type="protein sequence ID" value="HIX53550.1"/>
    <property type="molecule type" value="Genomic_DNA"/>
</dbReference>
<reference evidence="1" key="1">
    <citation type="journal article" date="2021" name="PeerJ">
        <title>Extensive microbial diversity within the chicken gut microbiome revealed by metagenomics and culture.</title>
        <authorList>
            <person name="Gilroy R."/>
            <person name="Ravi A."/>
            <person name="Getino M."/>
            <person name="Pursley I."/>
            <person name="Horton D.L."/>
            <person name="Alikhan N.F."/>
            <person name="Baker D."/>
            <person name="Gharbi K."/>
            <person name="Hall N."/>
            <person name="Watson M."/>
            <person name="Adriaenssens E.M."/>
            <person name="Foster-Nyarko E."/>
            <person name="Jarju S."/>
            <person name="Secka A."/>
            <person name="Antonio M."/>
            <person name="Oren A."/>
            <person name="Chaudhuri R.R."/>
            <person name="La Ragione R."/>
            <person name="Hildebrand F."/>
            <person name="Pallen M.J."/>
        </authorList>
    </citation>
    <scope>NUCLEOTIDE SEQUENCE</scope>
    <source>
        <strain evidence="1">1719</strain>
    </source>
</reference>
<name>A0A9D1W704_9SPHI</name>
<comment type="caution">
    <text evidence="1">The sequence shown here is derived from an EMBL/GenBank/DDBJ whole genome shotgun (WGS) entry which is preliminary data.</text>
</comment>
<evidence type="ECO:0000313" key="1">
    <source>
        <dbReference type="EMBL" id="HIX53550.1"/>
    </source>
</evidence>
<dbReference type="SUPFAM" id="SSF56300">
    <property type="entry name" value="Metallo-dependent phosphatases"/>
    <property type="match status" value="1"/>
</dbReference>
<dbReference type="PANTHER" id="PTHR39323">
    <property type="entry name" value="BLR1149 PROTEIN"/>
    <property type="match status" value="1"/>
</dbReference>
<dbReference type="InterPro" id="IPR029052">
    <property type="entry name" value="Metallo-depent_PP-like"/>
</dbReference>
<proteinExistence type="predicted"/>
<protein>
    <recommendedName>
        <fullName evidence="3">Calcineurin-like phosphoesterase domain-containing protein</fullName>
    </recommendedName>
</protein>
<organism evidence="1 2">
    <name type="scientific">Candidatus Sphingobacterium stercoripullorum</name>
    <dbReference type="NCBI Taxonomy" id="2838759"/>
    <lineage>
        <taxon>Bacteria</taxon>
        <taxon>Pseudomonadati</taxon>
        <taxon>Bacteroidota</taxon>
        <taxon>Sphingobacteriia</taxon>
        <taxon>Sphingobacteriales</taxon>
        <taxon>Sphingobacteriaceae</taxon>
        <taxon>Sphingobacterium</taxon>
    </lineage>
</organism>
<dbReference type="PANTHER" id="PTHR39323:SF1">
    <property type="entry name" value="BLR1149 PROTEIN"/>
    <property type="match status" value="1"/>
</dbReference>
<dbReference type="Proteomes" id="UP000824156">
    <property type="component" value="Unassembled WGS sequence"/>
</dbReference>
<sequence>MGTTLDDTVPRTGNSLKIKGRKIKVQGLDTYLLPERAAYLPEHNLLIIADWYLGKGRVTTASENKENLLSHELNKLQDLLKAYNIEKVLFLGNLFHDPKWAEYEPFQAFIAGFSNVEFIWVASNDAAGQYETLSDNKYKLQMRKQYVVDKVFFFSQEQDNFVQEGFQVVASQSPGYIIQGKAGQKYRMPCFLHEEDMLVLPAFGQFTDMNLIEKVKGTKIYAILANYVMAI</sequence>
<gene>
    <name evidence="1" type="ORF">H9853_00865</name>
</gene>
<evidence type="ECO:0008006" key="3">
    <source>
        <dbReference type="Google" id="ProtNLM"/>
    </source>
</evidence>
<dbReference type="AlphaFoldDB" id="A0A9D1W704"/>
<accession>A0A9D1W704</accession>
<evidence type="ECO:0000313" key="2">
    <source>
        <dbReference type="Proteomes" id="UP000824156"/>
    </source>
</evidence>
<reference evidence="1" key="2">
    <citation type="submission" date="2021-04" db="EMBL/GenBank/DDBJ databases">
        <authorList>
            <person name="Gilroy R."/>
        </authorList>
    </citation>
    <scope>NUCLEOTIDE SEQUENCE</scope>
    <source>
        <strain evidence="1">1719</strain>
    </source>
</reference>